<accession>A0AAX6F8L2</accession>
<reference evidence="6" key="2">
    <citation type="submission" date="2023-04" db="EMBL/GenBank/DDBJ databases">
        <authorList>
            <person name="Bruccoleri R.E."/>
            <person name="Oakeley E.J."/>
            <person name="Faust A.-M."/>
            <person name="Dessus-Babus S."/>
            <person name="Altorfer M."/>
            <person name="Burckhardt D."/>
            <person name="Oertli M."/>
            <person name="Naumann U."/>
            <person name="Petersen F."/>
            <person name="Wong J."/>
        </authorList>
    </citation>
    <scope>NUCLEOTIDE SEQUENCE</scope>
    <source>
        <strain evidence="6">GSM-AAB239-AS_SAM_17_03QT</strain>
        <tissue evidence="6">Leaf</tissue>
    </source>
</reference>
<keyword evidence="3" id="KW-0808">Transferase</keyword>
<evidence type="ECO:0000259" key="5">
    <source>
        <dbReference type="Pfam" id="PF06094"/>
    </source>
</evidence>
<evidence type="ECO:0000313" key="6">
    <source>
        <dbReference type="EMBL" id="KAJ6812275.1"/>
    </source>
</evidence>
<name>A0AAX6F8L2_IRIPA</name>
<sequence>MGSSALSPQKVHSVFVYGSLMADDVVQVLLKRVPTSSPAILNAYHRFSIKGRVYPAILPAENKKVTGKVLQGITDAELVVLDEFEDVEYKRSTVEVFLTDNLETLLAYTYVWENKDDSNLYGEWDFEEWSRLHKNDFLAMTKGFMEELEQPESKTRVATYESYFQEG</sequence>
<gene>
    <name evidence="6" type="ORF">M6B38_149250</name>
</gene>
<dbReference type="InterPro" id="IPR013024">
    <property type="entry name" value="GGCT-like"/>
</dbReference>
<evidence type="ECO:0000256" key="1">
    <source>
        <dbReference type="ARBA" id="ARBA00002782"/>
    </source>
</evidence>
<organism evidence="6 7">
    <name type="scientific">Iris pallida</name>
    <name type="common">Sweet iris</name>
    <dbReference type="NCBI Taxonomy" id="29817"/>
    <lineage>
        <taxon>Eukaryota</taxon>
        <taxon>Viridiplantae</taxon>
        <taxon>Streptophyta</taxon>
        <taxon>Embryophyta</taxon>
        <taxon>Tracheophyta</taxon>
        <taxon>Spermatophyta</taxon>
        <taxon>Magnoliopsida</taxon>
        <taxon>Liliopsida</taxon>
        <taxon>Asparagales</taxon>
        <taxon>Iridaceae</taxon>
        <taxon>Iridoideae</taxon>
        <taxon>Irideae</taxon>
        <taxon>Iris</taxon>
    </lineage>
</organism>
<reference evidence="6" key="1">
    <citation type="journal article" date="2023" name="GigaByte">
        <title>Genome assembly of the bearded iris, Iris pallida Lam.</title>
        <authorList>
            <person name="Bruccoleri R.E."/>
            <person name="Oakeley E.J."/>
            <person name="Faust A.M.E."/>
            <person name="Altorfer M."/>
            <person name="Dessus-Babus S."/>
            <person name="Burckhardt D."/>
            <person name="Oertli M."/>
            <person name="Naumann U."/>
            <person name="Petersen F."/>
            <person name="Wong J."/>
        </authorList>
    </citation>
    <scope>NUCLEOTIDE SEQUENCE</scope>
    <source>
        <strain evidence="6">GSM-AAB239-AS_SAM_17_03QT</strain>
    </source>
</reference>
<protein>
    <recommendedName>
        <fullName evidence="4">Putative gamma-glutamylcyclotransferase</fullName>
    </recommendedName>
</protein>
<dbReference type="Gene3D" id="6.10.250.210">
    <property type="match status" value="1"/>
</dbReference>
<dbReference type="Gene3D" id="3.10.490.10">
    <property type="entry name" value="Gamma-glutamyl cyclotransferase-like"/>
    <property type="match status" value="1"/>
</dbReference>
<dbReference type="EMBL" id="JANAVB010031218">
    <property type="protein sequence ID" value="KAJ6812275.1"/>
    <property type="molecule type" value="Genomic_DNA"/>
</dbReference>
<dbReference type="SUPFAM" id="SSF110857">
    <property type="entry name" value="Gamma-glutamyl cyclotransferase-like"/>
    <property type="match status" value="1"/>
</dbReference>
<dbReference type="PANTHER" id="PTHR31544">
    <property type="entry name" value="AIG2-LIKE PROTEIN D"/>
    <property type="match status" value="1"/>
</dbReference>
<comment type="caution">
    <text evidence="6">The sequence shown here is derived from an EMBL/GenBank/DDBJ whole genome shotgun (WGS) entry which is preliminary data.</text>
</comment>
<evidence type="ECO:0000313" key="7">
    <source>
        <dbReference type="Proteomes" id="UP001140949"/>
    </source>
</evidence>
<dbReference type="GO" id="GO:0016740">
    <property type="term" value="F:transferase activity"/>
    <property type="evidence" value="ECO:0007669"/>
    <property type="project" value="UniProtKB-KW"/>
</dbReference>
<dbReference type="PANTHER" id="PTHR31544:SF2">
    <property type="entry name" value="AIG2-LIKE PROTEIN D"/>
    <property type="match status" value="1"/>
</dbReference>
<evidence type="ECO:0000256" key="4">
    <source>
        <dbReference type="ARBA" id="ARBA00030602"/>
    </source>
</evidence>
<comment type="similarity">
    <text evidence="2">Belongs to the gamma-glutamylcyclotransferase family.</text>
</comment>
<feature type="domain" description="Gamma-glutamylcyclotransferase AIG2-like" evidence="5">
    <location>
        <begin position="14"/>
        <end position="125"/>
    </location>
</feature>
<dbReference type="InterPro" id="IPR009288">
    <property type="entry name" value="AIG2-like_dom"/>
</dbReference>
<proteinExistence type="inferred from homology"/>
<evidence type="ECO:0000256" key="3">
    <source>
        <dbReference type="ARBA" id="ARBA00022679"/>
    </source>
</evidence>
<dbReference type="CDD" id="cd06661">
    <property type="entry name" value="GGCT_like"/>
    <property type="match status" value="1"/>
</dbReference>
<dbReference type="InterPro" id="IPR045038">
    <property type="entry name" value="AIG2-like"/>
</dbReference>
<evidence type="ECO:0000256" key="2">
    <source>
        <dbReference type="ARBA" id="ARBA00008861"/>
    </source>
</evidence>
<dbReference type="InterPro" id="IPR036568">
    <property type="entry name" value="GGCT-like_sf"/>
</dbReference>
<dbReference type="AlphaFoldDB" id="A0AAX6F8L2"/>
<dbReference type="Proteomes" id="UP001140949">
    <property type="component" value="Unassembled WGS sequence"/>
</dbReference>
<keyword evidence="7" id="KW-1185">Reference proteome</keyword>
<comment type="function">
    <text evidence="1">Putative gamma-glutamylcyclotransferase.</text>
</comment>
<dbReference type="Pfam" id="PF06094">
    <property type="entry name" value="GGACT"/>
    <property type="match status" value="1"/>
</dbReference>